<feature type="compositionally biased region" description="Basic and acidic residues" evidence="3">
    <location>
        <begin position="9"/>
        <end position="19"/>
    </location>
</feature>
<feature type="region of interest" description="Disordered" evidence="3">
    <location>
        <begin position="410"/>
        <end position="450"/>
    </location>
</feature>
<proteinExistence type="predicted"/>
<dbReference type="GO" id="GO:0005525">
    <property type="term" value="F:GTP binding"/>
    <property type="evidence" value="ECO:0007669"/>
    <property type="project" value="UniProtKB-KW"/>
</dbReference>
<keyword evidence="2" id="KW-0342">GTP-binding</keyword>
<dbReference type="EMBL" id="RZTZ01000009">
    <property type="protein sequence ID" value="RVT59531.1"/>
    <property type="molecule type" value="Genomic_DNA"/>
</dbReference>
<evidence type="ECO:0000256" key="3">
    <source>
        <dbReference type="SAM" id="MobiDB-lite"/>
    </source>
</evidence>
<organism evidence="6 7">
    <name type="scientific">Niallia taxi</name>
    <dbReference type="NCBI Taxonomy" id="2499688"/>
    <lineage>
        <taxon>Bacteria</taxon>
        <taxon>Bacillati</taxon>
        <taxon>Bacillota</taxon>
        <taxon>Bacilli</taxon>
        <taxon>Bacillales</taxon>
        <taxon>Bacillaceae</taxon>
        <taxon>Niallia</taxon>
    </lineage>
</organism>
<dbReference type="PANTHER" id="PTHR30314:SF3">
    <property type="entry name" value="MITOCHONDRIAL DIVISION PROTEIN FSZA"/>
    <property type="match status" value="1"/>
</dbReference>
<reference evidence="6 7" key="1">
    <citation type="submission" date="2019-01" db="EMBL/GenBank/DDBJ databases">
        <title>Bacillus sp. M5HDSG1-1, whole genome shotgun sequence.</title>
        <authorList>
            <person name="Tuo L."/>
        </authorList>
    </citation>
    <scope>NUCLEOTIDE SEQUENCE [LARGE SCALE GENOMIC DNA]</scope>
    <source>
        <strain evidence="6 7">M5HDSG1-1</strain>
    </source>
</reference>
<dbReference type="GO" id="GO:0003924">
    <property type="term" value="F:GTPase activity"/>
    <property type="evidence" value="ECO:0007669"/>
    <property type="project" value="InterPro"/>
</dbReference>
<name>A0A3S2U8F0_9BACI</name>
<dbReference type="Proteomes" id="UP000288024">
    <property type="component" value="Unassembled WGS sequence"/>
</dbReference>
<evidence type="ECO:0000259" key="5">
    <source>
        <dbReference type="Pfam" id="PF21493"/>
    </source>
</evidence>
<evidence type="ECO:0000313" key="7">
    <source>
        <dbReference type="Proteomes" id="UP000288024"/>
    </source>
</evidence>
<dbReference type="GO" id="GO:0005737">
    <property type="term" value="C:cytoplasm"/>
    <property type="evidence" value="ECO:0007669"/>
    <property type="project" value="TreeGrafter"/>
</dbReference>
<dbReference type="InterPro" id="IPR049364">
    <property type="entry name" value="TubZ_C"/>
</dbReference>
<dbReference type="GeneID" id="87619085"/>
<dbReference type="PANTHER" id="PTHR30314">
    <property type="entry name" value="CELL DIVISION PROTEIN FTSZ-RELATED"/>
    <property type="match status" value="1"/>
</dbReference>
<protein>
    <submittedName>
        <fullName evidence="6">Uncharacterized protein</fullName>
    </submittedName>
</protein>
<evidence type="ECO:0000256" key="1">
    <source>
        <dbReference type="ARBA" id="ARBA00022741"/>
    </source>
</evidence>
<dbReference type="InterPro" id="IPR045061">
    <property type="entry name" value="FtsZ/CetZ"/>
</dbReference>
<evidence type="ECO:0000259" key="4">
    <source>
        <dbReference type="Pfam" id="PF00091"/>
    </source>
</evidence>
<accession>A0A3S2U8F0</accession>
<feature type="compositionally biased region" description="Basic and acidic residues" evidence="3">
    <location>
        <begin position="410"/>
        <end position="424"/>
    </location>
</feature>
<feature type="domain" description="Tubulin-like protein TubZ C-terminal" evidence="5">
    <location>
        <begin position="255"/>
        <end position="363"/>
    </location>
</feature>
<dbReference type="Pfam" id="PF00091">
    <property type="entry name" value="Tubulin"/>
    <property type="match status" value="1"/>
</dbReference>
<dbReference type="RefSeq" id="WP_127739959.1">
    <property type="nucleotide sequence ID" value="NZ_CAJCKN010000005.1"/>
</dbReference>
<evidence type="ECO:0000313" key="6">
    <source>
        <dbReference type="EMBL" id="RVT59531.1"/>
    </source>
</evidence>
<dbReference type="GO" id="GO:0032153">
    <property type="term" value="C:cell division site"/>
    <property type="evidence" value="ECO:0007669"/>
    <property type="project" value="TreeGrafter"/>
</dbReference>
<comment type="caution">
    <text evidence="6">The sequence shown here is derived from an EMBL/GenBank/DDBJ whole genome shotgun (WGS) entry which is preliminary data.</text>
</comment>
<keyword evidence="1" id="KW-0547">Nucleotide-binding</keyword>
<feature type="domain" description="Tubulin/FtsZ GTPase" evidence="4">
    <location>
        <begin position="42"/>
        <end position="210"/>
    </location>
</feature>
<dbReference type="GO" id="GO:0051301">
    <property type="term" value="P:cell division"/>
    <property type="evidence" value="ECO:0007669"/>
    <property type="project" value="TreeGrafter"/>
</dbReference>
<dbReference type="AlphaFoldDB" id="A0A3S2U8F0"/>
<dbReference type="InterPro" id="IPR003008">
    <property type="entry name" value="Tubulin_FtsZ_GTPase"/>
</dbReference>
<dbReference type="SUPFAM" id="SSF52490">
    <property type="entry name" value="Tubulin nucleotide-binding domain-like"/>
    <property type="match status" value="1"/>
</dbReference>
<dbReference type="Pfam" id="PF21493">
    <property type="entry name" value="TubZ_C"/>
    <property type="match status" value="1"/>
</dbReference>
<keyword evidence="7" id="KW-1185">Reference proteome</keyword>
<gene>
    <name evidence="6" type="ORF">EM808_19760</name>
</gene>
<dbReference type="Gene3D" id="3.40.50.1440">
    <property type="entry name" value="Tubulin/FtsZ, GTPase domain"/>
    <property type="match status" value="1"/>
</dbReference>
<dbReference type="InterPro" id="IPR036525">
    <property type="entry name" value="Tubulin/FtsZ_GTPase_sf"/>
</dbReference>
<feature type="region of interest" description="Disordered" evidence="3">
    <location>
        <begin position="1"/>
        <end position="25"/>
    </location>
</feature>
<evidence type="ECO:0000256" key="2">
    <source>
        <dbReference type="ARBA" id="ARBA00023134"/>
    </source>
</evidence>
<sequence>MKKRQRFKLNKDKRRENAKMTKQTISNTSIPVNTTVGLKFGFIGLGMAGCNIAAECAKYTDSNGGSPYSAVLVNTNIRDFSKVKHKKDAFTEVRLSGYEGGAGRNIEKGEKAFKDNSSEFLNAIKPLSDRDFIWVVAGLGGGTGTGAIIEAVITLAESGYAEKLGLILTLPRHNEGGNVLGNAFKRIQEIGKIKDAIGSIIIVDNQKLYTDFLKKEENKAKTMDDFLTYCNRYVADTLHELNTITNAYENMTMEYFDSSEFENTIKQSGYLTLSKLTLIDKPDVSNEAQFVSKLKESIENGVLSDGYNFETAQTAAVTTIANGGQVDYITNMAFESKVKEVIDSMAPYLDEYPVAGYKANNTVGINIYTIFTGLETPTCLGIIGQKYDEFIKAKNAAKKNDEVLERLNSLNHEKKETNKPKDLRALLSGNSNKDEEKTNASSNLRGLLDR</sequence>